<reference evidence="4" key="2">
    <citation type="submission" date="2019-07" db="EMBL/GenBank/DDBJ databases">
        <authorList>
            <person name="Seetharam A."/>
            <person name="Woodhouse M."/>
            <person name="Cannon E."/>
        </authorList>
    </citation>
    <scope>NUCLEOTIDE SEQUENCE [LARGE SCALE GENOMIC DNA]</scope>
    <source>
        <strain evidence="4">cv. B73</strain>
    </source>
</reference>
<dbReference type="PANTHER" id="PTHR48048:SF79">
    <property type="entry name" value="ANTHOCYANIDIN 3-O-GLUCOSYLTRANSFERASE"/>
    <property type="match status" value="1"/>
</dbReference>
<comment type="similarity">
    <text evidence="1">Belongs to the UDP-glycosyltransferase family.</text>
</comment>
<reference evidence="5" key="1">
    <citation type="submission" date="2015-12" db="EMBL/GenBank/DDBJ databases">
        <title>Update maize B73 reference genome by single molecule sequencing technologies.</title>
        <authorList>
            <consortium name="Maize Genome Sequencing Project"/>
            <person name="Ware D."/>
        </authorList>
    </citation>
    <scope>NUCLEOTIDE SEQUENCE [LARGE SCALE GENOMIC DNA]</scope>
    <source>
        <strain evidence="5">cv. B73</strain>
    </source>
</reference>
<dbReference type="InterPro" id="IPR050481">
    <property type="entry name" value="UDP-glycosyltransf_plant"/>
</dbReference>
<dbReference type="GO" id="GO:0004722">
    <property type="term" value="F:protein serine/threonine phosphatase activity"/>
    <property type="evidence" value="ECO:0007669"/>
    <property type="project" value="UniProtKB-EC"/>
</dbReference>
<evidence type="ECO:0000256" key="2">
    <source>
        <dbReference type="ARBA" id="ARBA00013081"/>
    </source>
</evidence>
<dbReference type="SUPFAM" id="SSF53756">
    <property type="entry name" value="UDP-Glycosyltransferase/glycogen phosphorylase"/>
    <property type="match status" value="1"/>
</dbReference>
<dbReference type="Proteomes" id="UP000007305">
    <property type="component" value="Chromosome 1"/>
</dbReference>
<dbReference type="EC" id="3.1.3.16" evidence="2"/>
<evidence type="ECO:0000313" key="5">
    <source>
        <dbReference type="Proteomes" id="UP000007305"/>
    </source>
</evidence>
<dbReference type="InParanoid" id="A0A804LF25"/>
<evidence type="ECO:0000256" key="3">
    <source>
        <dbReference type="ARBA" id="ARBA00022679"/>
    </source>
</evidence>
<evidence type="ECO:0000313" key="4">
    <source>
        <dbReference type="EnsemblPlants" id="Zm00001eb006780_P001"/>
    </source>
</evidence>
<name>A0A804LF25_MAIZE</name>
<dbReference type="PANTHER" id="PTHR48048">
    <property type="entry name" value="GLYCOSYLTRANSFERASE"/>
    <property type="match status" value="1"/>
</dbReference>
<proteinExistence type="inferred from homology"/>
<reference evidence="4" key="3">
    <citation type="submission" date="2021-05" db="UniProtKB">
        <authorList>
            <consortium name="EnsemblPlants"/>
        </authorList>
    </citation>
    <scope>IDENTIFICATION</scope>
    <source>
        <strain evidence="4">cv. B73</strain>
    </source>
</reference>
<sequence length="181" mass="19864">MPSDGNLAELLSTDFLARTKDRGLVWPTKAPQKEILAHAAVGGFVTQCGWNSVLESLWHCMPMVPWPLAVEQHYIAFTLVADMGIAVALNVERKRKNFVEATELERAVKALMCDDETARKVRDKVMEMKLHRLDVVRSGCTAPSIVKQEDLVVVANVGASRVVLGTTSDDDAITLSRSSST</sequence>
<dbReference type="SUPFAM" id="SSF81606">
    <property type="entry name" value="PP2C-like"/>
    <property type="match status" value="1"/>
</dbReference>
<evidence type="ECO:0000256" key="1">
    <source>
        <dbReference type="ARBA" id="ARBA00009995"/>
    </source>
</evidence>
<dbReference type="AlphaFoldDB" id="A0A804LF25"/>
<organism evidence="4 5">
    <name type="scientific">Zea mays</name>
    <name type="common">Maize</name>
    <dbReference type="NCBI Taxonomy" id="4577"/>
    <lineage>
        <taxon>Eukaryota</taxon>
        <taxon>Viridiplantae</taxon>
        <taxon>Streptophyta</taxon>
        <taxon>Embryophyta</taxon>
        <taxon>Tracheophyta</taxon>
        <taxon>Spermatophyta</taxon>
        <taxon>Magnoliopsida</taxon>
        <taxon>Liliopsida</taxon>
        <taxon>Poales</taxon>
        <taxon>Poaceae</taxon>
        <taxon>PACMAD clade</taxon>
        <taxon>Panicoideae</taxon>
        <taxon>Andropogonodae</taxon>
        <taxon>Andropogoneae</taxon>
        <taxon>Tripsacinae</taxon>
        <taxon>Zea</taxon>
    </lineage>
</organism>
<dbReference type="GO" id="GO:0035251">
    <property type="term" value="F:UDP-glucosyltransferase activity"/>
    <property type="evidence" value="ECO:0007669"/>
    <property type="project" value="InterPro"/>
</dbReference>
<keyword evidence="5" id="KW-1185">Reference proteome</keyword>
<dbReference type="Gene3D" id="3.40.50.2000">
    <property type="entry name" value="Glycogen Phosphorylase B"/>
    <property type="match status" value="1"/>
</dbReference>
<dbReference type="Gramene" id="Zm00001eb006780_T001">
    <property type="protein sequence ID" value="Zm00001eb006780_P001"/>
    <property type="gene ID" value="Zm00001eb006780"/>
</dbReference>
<accession>A0A804LF25</accession>
<dbReference type="EnsemblPlants" id="Zm00001eb006780_T001">
    <property type="protein sequence ID" value="Zm00001eb006780_P001"/>
    <property type="gene ID" value="Zm00001eb006780"/>
</dbReference>
<protein>
    <recommendedName>
        <fullName evidence="2">protein-serine/threonine phosphatase</fullName>
        <ecNumber evidence="2">3.1.3.16</ecNumber>
    </recommendedName>
</protein>
<dbReference type="InterPro" id="IPR002213">
    <property type="entry name" value="UDP_glucos_trans"/>
</dbReference>
<dbReference type="Pfam" id="PF00201">
    <property type="entry name" value="UDPGT"/>
    <property type="match status" value="1"/>
</dbReference>
<dbReference type="FunFam" id="3.40.50.2000:FF:000056">
    <property type="entry name" value="Glycosyltransferase"/>
    <property type="match status" value="1"/>
</dbReference>
<keyword evidence="3" id="KW-0808">Transferase</keyword>
<dbReference type="InterPro" id="IPR036457">
    <property type="entry name" value="PPM-type-like_dom_sf"/>
</dbReference>